<comment type="caution">
    <text evidence="1">The sequence shown here is derived from an EMBL/GenBank/DDBJ whole genome shotgun (WGS) entry which is preliminary data.</text>
</comment>
<keyword evidence="2" id="KW-1185">Reference proteome</keyword>
<dbReference type="Proteomes" id="UP001595885">
    <property type="component" value="Unassembled WGS sequence"/>
</dbReference>
<dbReference type="Gene3D" id="2.40.160.50">
    <property type="entry name" value="membrane protein fhac: a member of the omp85/tpsb transporter family"/>
    <property type="match status" value="1"/>
</dbReference>
<dbReference type="EMBL" id="JBHSGW010000004">
    <property type="protein sequence ID" value="MFC4739460.1"/>
    <property type="molecule type" value="Genomic_DNA"/>
</dbReference>
<evidence type="ECO:0000313" key="1">
    <source>
        <dbReference type="EMBL" id="MFC4739460.1"/>
    </source>
</evidence>
<proteinExistence type="predicted"/>
<gene>
    <name evidence="1" type="ORF">ACFO3U_05590</name>
</gene>
<name>A0ABV9P454_9FLAO</name>
<accession>A0ABV9P454</accession>
<reference evidence="2" key="1">
    <citation type="journal article" date="2019" name="Int. J. Syst. Evol. Microbiol.">
        <title>The Global Catalogue of Microorganisms (GCM) 10K type strain sequencing project: providing services to taxonomists for standard genome sequencing and annotation.</title>
        <authorList>
            <consortium name="The Broad Institute Genomics Platform"/>
            <consortium name="The Broad Institute Genome Sequencing Center for Infectious Disease"/>
            <person name="Wu L."/>
            <person name="Ma J."/>
        </authorList>
    </citation>
    <scope>NUCLEOTIDE SEQUENCE [LARGE SCALE GENOMIC DNA]</scope>
    <source>
        <strain evidence="2">CCUG 50349</strain>
    </source>
</reference>
<organism evidence="1 2">
    <name type="scientific">Flavobacterium ponti</name>
    <dbReference type="NCBI Taxonomy" id="665133"/>
    <lineage>
        <taxon>Bacteria</taxon>
        <taxon>Pseudomonadati</taxon>
        <taxon>Bacteroidota</taxon>
        <taxon>Flavobacteriia</taxon>
        <taxon>Flavobacteriales</taxon>
        <taxon>Flavobacteriaceae</taxon>
        <taxon>Flavobacterium</taxon>
    </lineage>
</organism>
<dbReference type="RefSeq" id="WP_379738975.1">
    <property type="nucleotide sequence ID" value="NZ_JBHSGW010000004.1"/>
</dbReference>
<evidence type="ECO:0008006" key="3">
    <source>
        <dbReference type="Google" id="ProtNLM"/>
    </source>
</evidence>
<evidence type="ECO:0000313" key="2">
    <source>
        <dbReference type="Proteomes" id="UP001595885"/>
    </source>
</evidence>
<sequence>MKFNLSILLFLFIQLSFSQQFEMLVEGNSASETKTIDSIGYIKKHPTVAAILEEQKSFEQKLQQRGYFENELLIQSKLSDSIFFFKYHLKNQVKFIHIYIGVISDEERQLLGIENDSIKLPINEVETFMQNKITLLEKKGFSLAQLKLTNYNQVDNEMYALLVLNLNKKRNLTDIVIEGYDKFPKGIKKAIFKKASRLDFNQDNVSKIYKDFNELRFVTQTKYPEILFTKDSTKVYVYLEKAKPNKFDGFIGFANDENSNLRFNGYLDLQLQNILNSGEKLSLFWKNDGKQQSSFNLGTEIPYMFKSPFGIKADLRIFKQDSTFQNTKTDLNLGYYFKYNSKVYLGYQKTTSVDIQNTNSFSINDFTNTFITSTFDFTNFNNDDFIFPEKTKFNIKVGTGNRTISSQKTNQFFGQVNFSHNLYLNDKNIINIKNETFYLQSDDYVINELYRFGGINSIRGFSENSLQANAYSGILTEYRYMMAPSIYVHSIIDYGYFQDKTSNLSDSLLGLGFGFGLFTKNGLFNFIYANGSTNNQTIKLSNSIVHVSFKTYF</sequence>
<protein>
    <recommendedName>
        <fullName evidence="3">POTRA domain-containing protein</fullName>
    </recommendedName>
</protein>